<dbReference type="GO" id="GO:0020037">
    <property type="term" value="F:heme binding"/>
    <property type="evidence" value="ECO:0007669"/>
    <property type="project" value="InterPro"/>
</dbReference>
<dbReference type="GO" id="GO:0016705">
    <property type="term" value="F:oxidoreductase activity, acting on paired donors, with incorporation or reduction of molecular oxygen"/>
    <property type="evidence" value="ECO:0007669"/>
    <property type="project" value="InterPro"/>
</dbReference>
<dbReference type="GO" id="GO:0004497">
    <property type="term" value="F:monooxygenase activity"/>
    <property type="evidence" value="ECO:0007669"/>
    <property type="project" value="InterPro"/>
</dbReference>
<proteinExistence type="predicted"/>
<keyword evidence="2" id="KW-1185">Reference proteome</keyword>
<dbReference type="InterPro" id="IPR036396">
    <property type="entry name" value="Cyt_P450_sf"/>
</dbReference>
<accession>A0A8I3AC24</accession>
<reference evidence="1" key="1">
    <citation type="submission" date="2021-03" db="EMBL/GenBank/DDBJ databases">
        <title>Evolutionary innovations through gain and loss of genes in the ectomycorrhizal Boletales.</title>
        <authorList>
            <person name="Wu G."/>
            <person name="Miyauchi S."/>
            <person name="Morin E."/>
            <person name="Yang Z.-L."/>
            <person name="Xu J."/>
            <person name="Martin F.M."/>
        </authorList>
    </citation>
    <scope>NUCLEOTIDE SEQUENCE</scope>
    <source>
        <strain evidence="1">BR01</strain>
    </source>
</reference>
<protein>
    <submittedName>
        <fullName evidence="1">Uncharacterized protein</fullName>
    </submittedName>
</protein>
<dbReference type="Proteomes" id="UP000683000">
    <property type="component" value="Unassembled WGS sequence"/>
</dbReference>
<organism evidence="1 2">
    <name type="scientific">Boletus reticuloceps</name>
    <dbReference type="NCBI Taxonomy" id="495285"/>
    <lineage>
        <taxon>Eukaryota</taxon>
        <taxon>Fungi</taxon>
        <taxon>Dikarya</taxon>
        <taxon>Basidiomycota</taxon>
        <taxon>Agaricomycotina</taxon>
        <taxon>Agaricomycetes</taxon>
        <taxon>Agaricomycetidae</taxon>
        <taxon>Boletales</taxon>
        <taxon>Boletineae</taxon>
        <taxon>Boletaceae</taxon>
        <taxon>Boletoideae</taxon>
        <taxon>Boletus</taxon>
    </lineage>
</organism>
<gene>
    <name evidence="1" type="ORF">JVT61DRAFT_10421</name>
</gene>
<dbReference type="EMBL" id="JAGFBS010000004">
    <property type="protein sequence ID" value="KAG6379861.1"/>
    <property type="molecule type" value="Genomic_DNA"/>
</dbReference>
<dbReference type="OrthoDB" id="1055148at2759"/>
<evidence type="ECO:0000313" key="1">
    <source>
        <dbReference type="EMBL" id="KAG6379861.1"/>
    </source>
</evidence>
<dbReference type="SUPFAM" id="SSF48264">
    <property type="entry name" value="Cytochrome P450"/>
    <property type="match status" value="1"/>
</dbReference>
<dbReference type="GO" id="GO:0005506">
    <property type="term" value="F:iron ion binding"/>
    <property type="evidence" value="ECO:0007669"/>
    <property type="project" value="InterPro"/>
</dbReference>
<dbReference type="AlphaFoldDB" id="A0A8I3AC24"/>
<evidence type="ECO:0000313" key="2">
    <source>
        <dbReference type="Proteomes" id="UP000683000"/>
    </source>
</evidence>
<name>A0A8I3AC24_9AGAM</name>
<sequence length="93" mass="10345">MAGQSGLCTKSYMQVDDKSHHSPYHRSLTRWGCISPDICLAGLALYLVARLFWRRSVPLPPGPSGWPLIGNLLDFPTYAPYKTLGTMSTKYGK</sequence>
<dbReference type="Gene3D" id="1.10.630.10">
    <property type="entry name" value="Cytochrome P450"/>
    <property type="match status" value="1"/>
</dbReference>
<comment type="caution">
    <text evidence="1">The sequence shown here is derived from an EMBL/GenBank/DDBJ whole genome shotgun (WGS) entry which is preliminary data.</text>
</comment>